<evidence type="ECO:0000256" key="2">
    <source>
        <dbReference type="ARBA" id="ARBA00022679"/>
    </source>
</evidence>
<dbReference type="Gene3D" id="1.10.510.10">
    <property type="entry name" value="Transferase(Phosphotransferase) domain 1"/>
    <property type="match status" value="1"/>
</dbReference>
<dbReference type="EMBL" id="GL984151">
    <property type="protein sequence ID" value="EGR29371.1"/>
    <property type="molecule type" value="Genomic_DNA"/>
</dbReference>
<accession>G0QZI2</accession>
<feature type="binding site" evidence="6">
    <location>
        <position position="54"/>
    </location>
    <ligand>
        <name>ATP</name>
        <dbReference type="ChEBI" id="CHEBI:30616"/>
    </ligand>
</feature>
<dbReference type="Pfam" id="PF00069">
    <property type="entry name" value="Pkinase"/>
    <property type="match status" value="1"/>
</dbReference>
<keyword evidence="2 8" id="KW-0808">Transferase</keyword>
<dbReference type="PANTHER" id="PTHR24351">
    <property type="entry name" value="RIBOSOMAL PROTEIN S6 KINASE"/>
    <property type="match status" value="1"/>
</dbReference>
<dbReference type="InterPro" id="IPR017441">
    <property type="entry name" value="Protein_kinase_ATP_BS"/>
</dbReference>
<name>G0QZI2_ICHMU</name>
<dbReference type="STRING" id="857967.G0QZI2"/>
<dbReference type="SMART" id="SM00220">
    <property type="entry name" value="S_TKc"/>
    <property type="match status" value="1"/>
</dbReference>
<evidence type="ECO:0000313" key="8">
    <source>
        <dbReference type="EMBL" id="EGR29371.1"/>
    </source>
</evidence>
<keyword evidence="4 8" id="KW-0418">Kinase</keyword>
<feature type="domain" description="Protein kinase" evidence="7">
    <location>
        <begin position="25"/>
        <end position="279"/>
    </location>
</feature>
<evidence type="ECO:0000256" key="3">
    <source>
        <dbReference type="ARBA" id="ARBA00022741"/>
    </source>
</evidence>
<organism evidence="8 9">
    <name type="scientific">Ichthyophthirius multifiliis</name>
    <name type="common">White spot disease agent</name>
    <name type="synonym">Ich</name>
    <dbReference type="NCBI Taxonomy" id="5932"/>
    <lineage>
        <taxon>Eukaryota</taxon>
        <taxon>Sar</taxon>
        <taxon>Alveolata</taxon>
        <taxon>Ciliophora</taxon>
        <taxon>Intramacronucleata</taxon>
        <taxon>Oligohymenophorea</taxon>
        <taxon>Hymenostomatida</taxon>
        <taxon>Ophryoglenina</taxon>
        <taxon>Ichthyophthirius</taxon>
    </lineage>
</organism>
<proteinExistence type="predicted"/>
<dbReference type="PROSITE" id="PS00107">
    <property type="entry name" value="PROTEIN_KINASE_ATP"/>
    <property type="match status" value="1"/>
</dbReference>
<dbReference type="SUPFAM" id="SSF56112">
    <property type="entry name" value="Protein kinase-like (PK-like)"/>
    <property type="match status" value="1"/>
</dbReference>
<keyword evidence="5 6" id="KW-0067">ATP-binding</keyword>
<dbReference type="PROSITE" id="PS50011">
    <property type="entry name" value="PROTEIN_KINASE_DOM"/>
    <property type="match status" value="1"/>
</dbReference>
<evidence type="ECO:0000256" key="6">
    <source>
        <dbReference type="PROSITE-ProRule" id="PRU10141"/>
    </source>
</evidence>
<keyword evidence="9" id="KW-1185">Reference proteome</keyword>
<keyword evidence="1" id="KW-0723">Serine/threonine-protein kinase</keyword>
<dbReference type="GeneID" id="14905470"/>
<dbReference type="FunFam" id="1.10.510.10:FF:000210">
    <property type="entry name" value="Non-specific serine/threonine protein kinase"/>
    <property type="match status" value="1"/>
</dbReference>
<dbReference type="FunFam" id="3.30.200.20:FF:000042">
    <property type="entry name" value="Aurora kinase A"/>
    <property type="match status" value="1"/>
</dbReference>
<dbReference type="GO" id="GO:0004691">
    <property type="term" value="F:cAMP-dependent protein kinase activity"/>
    <property type="evidence" value="ECO:0007669"/>
    <property type="project" value="UniProtKB-EC"/>
</dbReference>
<keyword evidence="3 6" id="KW-0547">Nucleotide-binding</keyword>
<dbReference type="InterPro" id="IPR000719">
    <property type="entry name" value="Prot_kinase_dom"/>
</dbReference>
<reference evidence="8 9" key="1">
    <citation type="submission" date="2011-07" db="EMBL/GenBank/DDBJ databases">
        <authorList>
            <person name="Coyne R."/>
            <person name="Brami D."/>
            <person name="Johnson J."/>
            <person name="Hostetler J."/>
            <person name="Hannick L."/>
            <person name="Clark T."/>
            <person name="Cassidy-Hanley D."/>
            <person name="Inman J."/>
        </authorList>
    </citation>
    <scope>NUCLEOTIDE SEQUENCE [LARGE SCALE GENOMIC DNA]</scope>
    <source>
        <strain evidence="8 9">G5</strain>
    </source>
</reference>
<evidence type="ECO:0000256" key="5">
    <source>
        <dbReference type="ARBA" id="ARBA00022840"/>
    </source>
</evidence>
<dbReference type="CDD" id="cd05123">
    <property type="entry name" value="STKc_AGC"/>
    <property type="match status" value="1"/>
</dbReference>
<dbReference type="Proteomes" id="UP000008983">
    <property type="component" value="Unassembled WGS sequence"/>
</dbReference>
<dbReference type="Gene3D" id="3.30.200.20">
    <property type="entry name" value="Phosphorylase Kinase, domain 1"/>
    <property type="match status" value="1"/>
</dbReference>
<sequence length="332" mass="39120">MISVQQCQQAFFQQKNEIHQGIELYNIFQHLGSGNYGDVFLIQHIQSQKYYAIKILDYNKLLKENILKYAISERNIMQKCDSPFIVKLHHSFQSENHLIMVMDYCPGGDLYSFLQKKQRFDEELAIKYLCEVLLALEELHFQDVIYRDMKPENIVRSDDGHIKLIDFGLSKENIGQGQSKTFVGSAVYMAPEIIGKKGHNKAVDWYQFGILAYELMVGQPPFNQLNRQELYYYIQNKEVKFPSYLSENAKNLISALLHKNPEERLGKGGSQEVKQHPFFKQINWFDIKQKIFQLPKPDLPKIVNQKIDLKQKVSKLKQENQLQDWYYYNNEM</sequence>
<evidence type="ECO:0000313" key="9">
    <source>
        <dbReference type="Proteomes" id="UP000008983"/>
    </source>
</evidence>
<dbReference type="InParanoid" id="G0QZI2"/>
<dbReference type="OMA" id="NDINWEQ"/>
<dbReference type="eggNOG" id="KOG0598">
    <property type="taxonomic scope" value="Eukaryota"/>
</dbReference>
<dbReference type="InterPro" id="IPR011009">
    <property type="entry name" value="Kinase-like_dom_sf"/>
</dbReference>
<protein>
    <submittedName>
        <fullName evidence="8">Protein kinase domain protein</fullName>
        <ecNumber evidence="8">2.7.11.11</ecNumber>
    </submittedName>
</protein>
<evidence type="ECO:0000256" key="1">
    <source>
        <dbReference type="ARBA" id="ARBA00022527"/>
    </source>
</evidence>
<evidence type="ECO:0000259" key="7">
    <source>
        <dbReference type="PROSITE" id="PS50011"/>
    </source>
</evidence>
<dbReference type="OrthoDB" id="311284at2759"/>
<evidence type="ECO:0000256" key="4">
    <source>
        <dbReference type="ARBA" id="ARBA00022777"/>
    </source>
</evidence>
<gene>
    <name evidence="8" type="ORF">IMG5_156980</name>
</gene>
<dbReference type="RefSeq" id="XP_004030607.1">
    <property type="nucleotide sequence ID" value="XM_004030559.1"/>
</dbReference>
<dbReference type="GO" id="GO:0005524">
    <property type="term" value="F:ATP binding"/>
    <property type="evidence" value="ECO:0007669"/>
    <property type="project" value="UniProtKB-UniRule"/>
</dbReference>
<dbReference type="InterPro" id="IPR045270">
    <property type="entry name" value="STKc_AGC"/>
</dbReference>
<dbReference type="AlphaFoldDB" id="G0QZI2"/>
<dbReference type="EC" id="2.7.11.11" evidence="8"/>